<comment type="caution">
    <text evidence="1">The sequence shown here is derived from an EMBL/GenBank/DDBJ whole genome shotgun (WGS) entry which is preliminary data.</text>
</comment>
<reference evidence="1" key="2">
    <citation type="submission" date="2020-01" db="EMBL/GenBank/DDBJ databases">
        <authorList>
            <consortium name="NCBI Pathogen Detection Project"/>
        </authorList>
    </citation>
    <scope>NUCLEOTIDE SEQUENCE</scope>
    <source>
        <strain evidence="1">C0382</strain>
    </source>
</reference>
<organism evidence="1">
    <name type="scientific">Escherichia coli</name>
    <dbReference type="NCBI Taxonomy" id="562"/>
    <lineage>
        <taxon>Bacteria</taxon>
        <taxon>Pseudomonadati</taxon>
        <taxon>Pseudomonadota</taxon>
        <taxon>Gammaproteobacteria</taxon>
        <taxon>Enterobacterales</taxon>
        <taxon>Enterobacteriaceae</taxon>
        <taxon>Escherichia</taxon>
    </lineage>
</organism>
<protein>
    <submittedName>
        <fullName evidence="1">Uncharacterized protein</fullName>
    </submittedName>
</protein>
<accession>A0A2A3V507</accession>
<dbReference type="EMBL" id="DABCJL010000015">
    <property type="protein sequence ID" value="HAH7771186.1"/>
    <property type="molecule type" value="Genomic_DNA"/>
</dbReference>
<sequence>MKMKLSLLLACICLPAFSANALSDFVSDMQKTYSMYTSEDVLKYKSRGLIQPVWYRFSDNAEETILHAGKERLRLQINGTAVPENANVSSNEAMKPSGIVLEIQDGTLYCDEMATTGCQVNIRVGNEEPIVTYAKTEGNTSGKVLFIDENTTKRIVRDIKKTANSKSVDKKIYVEVPFLVVGNKEFKFGLLKTPLRVSE</sequence>
<dbReference type="Proteomes" id="UP000843571">
    <property type="component" value="Unassembled WGS sequence"/>
</dbReference>
<evidence type="ECO:0000313" key="1">
    <source>
        <dbReference type="EMBL" id="HAH7771186.1"/>
    </source>
</evidence>
<reference evidence="1" key="1">
    <citation type="journal article" date="2018" name="Genome Biol.">
        <title>SKESA: strategic k-mer extension for scrupulous assemblies.</title>
        <authorList>
            <person name="Souvorov A."/>
            <person name="Agarwala R."/>
            <person name="Lipman D.J."/>
        </authorList>
    </citation>
    <scope>NUCLEOTIDE SEQUENCE [LARGE SCALE GENOMIC DNA]</scope>
    <source>
        <strain evidence="1">C0382</strain>
    </source>
</reference>
<dbReference type="AlphaFoldDB" id="A0A2A3V507"/>
<name>A0A2A3V507_ECOLX</name>
<proteinExistence type="predicted"/>
<gene>
    <name evidence="1" type="ORF">HIE29_004712</name>
</gene>